<accession>A0A269PFM2</accession>
<keyword evidence="1" id="KW-1133">Transmembrane helix</keyword>
<sequence length="263" mass="26820">MTVPLHRTADAHPGRSTWVRAAELALLAAFATAFGVAAALAIQLCSSRGILLDDPAQRALFEPLLILAATLPAAPLAAACTGRHPASLVSTTRRIRWPVAGRALALAVGLYAAATAGAVVWARVSGEPAPVSETRSVAMVCALCAVITLQSAAEELVFRAALPQIIGSGAFGRWCAHPAIAYGLPALAFVALHTGGAGTLLDVAVFAACAAWLTWRTDGIEAAWVVHLVGNVWVTGASISSGPLGTVATVVSAALIAVSTPRR</sequence>
<feature type="transmembrane region" description="Helical" evidence="1">
    <location>
        <begin position="103"/>
        <end position="124"/>
    </location>
</feature>
<dbReference type="GO" id="GO:0004175">
    <property type="term" value="F:endopeptidase activity"/>
    <property type="evidence" value="ECO:0007669"/>
    <property type="project" value="UniProtKB-ARBA"/>
</dbReference>
<keyword evidence="1" id="KW-0472">Membrane</keyword>
<evidence type="ECO:0000259" key="2">
    <source>
        <dbReference type="Pfam" id="PF02517"/>
    </source>
</evidence>
<keyword evidence="1" id="KW-0812">Transmembrane</keyword>
<dbReference type="Proteomes" id="UP000215771">
    <property type="component" value="Unassembled WGS sequence"/>
</dbReference>
<organism evidence="3 4">
    <name type="scientific">Corynebacterium hadale</name>
    <dbReference type="NCBI Taxonomy" id="2026255"/>
    <lineage>
        <taxon>Bacteria</taxon>
        <taxon>Bacillati</taxon>
        <taxon>Actinomycetota</taxon>
        <taxon>Actinomycetes</taxon>
        <taxon>Mycobacteriales</taxon>
        <taxon>Corynebacteriaceae</taxon>
        <taxon>Corynebacterium</taxon>
    </lineage>
</organism>
<dbReference type="RefSeq" id="WP_095275466.1">
    <property type="nucleotide sequence ID" value="NZ_CP047655.1"/>
</dbReference>
<feature type="transmembrane region" description="Helical" evidence="1">
    <location>
        <begin position="186"/>
        <end position="213"/>
    </location>
</feature>
<dbReference type="InterPro" id="IPR003675">
    <property type="entry name" value="Rce1/LyrA-like_dom"/>
</dbReference>
<name>A0A269PFM2_9CORY</name>
<dbReference type="EMBL" id="NQMQ01000002">
    <property type="protein sequence ID" value="PAJ71000.1"/>
    <property type="molecule type" value="Genomic_DNA"/>
</dbReference>
<reference evidence="3 4" key="1">
    <citation type="submission" date="2017-08" db="EMBL/GenBank/DDBJ databases">
        <authorList>
            <person name="de Groot N.N."/>
        </authorList>
    </citation>
    <scope>NUCLEOTIDE SEQUENCE [LARGE SCALE GENOMIC DNA]</scope>
    <source>
        <strain evidence="3 4">NBT06-6</strain>
    </source>
</reference>
<feature type="transmembrane region" description="Helical" evidence="1">
    <location>
        <begin position="136"/>
        <end position="153"/>
    </location>
</feature>
<dbReference type="GO" id="GO:0080120">
    <property type="term" value="P:CAAX-box protein maturation"/>
    <property type="evidence" value="ECO:0007669"/>
    <property type="project" value="UniProtKB-ARBA"/>
</dbReference>
<feature type="transmembrane region" description="Helical" evidence="1">
    <location>
        <begin position="21"/>
        <end position="44"/>
    </location>
</feature>
<evidence type="ECO:0000256" key="1">
    <source>
        <dbReference type="SAM" id="Phobius"/>
    </source>
</evidence>
<proteinExistence type="predicted"/>
<feature type="transmembrane region" description="Helical" evidence="1">
    <location>
        <begin position="233"/>
        <end position="258"/>
    </location>
</feature>
<dbReference type="AlphaFoldDB" id="A0A269PFM2"/>
<feature type="transmembrane region" description="Helical" evidence="1">
    <location>
        <begin position="64"/>
        <end position="82"/>
    </location>
</feature>
<dbReference type="Pfam" id="PF02517">
    <property type="entry name" value="Rce1-like"/>
    <property type="match status" value="1"/>
</dbReference>
<feature type="domain" description="CAAX prenyl protease 2/Lysostaphin resistance protein A-like" evidence="2">
    <location>
        <begin position="141"/>
        <end position="232"/>
    </location>
</feature>
<gene>
    <name evidence="3" type="ORF">CIG21_02155</name>
</gene>
<protein>
    <recommendedName>
        <fullName evidence="2">CAAX prenyl protease 2/Lysostaphin resistance protein A-like domain-containing protein</fullName>
    </recommendedName>
</protein>
<evidence type="ECO:0000313" key="3">
    <source>
        <dbReference type="EMBL" id="PAJ71000.1"/>
    </source>
</evidence>
<comment type="caution">
    <text evidence="3">The sequence shown here is derived from an EMBL/GenBank/DDBJ whole genome shotgun (WGS) entry which is preliminary data.</text>
</comment>
<evidence type="ECO:0000313" key="4">
    <source>
        <dbReference type="Proteomes" id="UP000215771"/>
    </source>
</evidence>